<dbReference type="Proteomes" id="UP000035425">
    <property type="component" value="Unassembled WGS sequence"/>
</dbReference>
<protein>
    <recommendedName>
        <fullName evidence="2">Circularly permuted ATP-grasp type 2 domain-containing protein</fullName>
    </recommendedName>
</protein>
<evidence type="ECO:0000259" key="2">
    <source>
        <dbReference type="Pfam" id="PF14403"/>
    </source>
</evidence>
<evidence type="ECO:0000256" key="1">
    <source>
        <dbReference type="SAM" id="MobiDB-lite"/>
    </source>
</evidence>
<dbReference type="Gene3D" id="3.40.50.11290">
    <property type="match status" value="1"/>
</dbReference>
<dbReference type="PANTHER" id="PTHR34595:SF7">
    <property type="entry name" value="SLL1039 PROTEIN"/>
    <property type="match status" value="1"/>
</dbReference>
<dbReference type="RefSeq" id="WP_047222392.1">
    <property type="nucleotide sequence ID" value="NZ_JWIO01000009.1"/>
</dbReference>
<dbReference type="Gene3D" id="3.30.1490.270">
    <property type="match status" value="1"/>
</dbReference>
<evidence type="ECO:0000313" key="3">
    <source>
        <dbReference type="EMBL" id="KLL11905.1"/>
    </source>
</evidence>
<comment type="caution">
    <text evidence="3">The sequence shown here is derived from an EMBL/GenBank/DDBJ whole genome shotgun (WGS) entry which is preliminary data.</text>
</comment>
<feature type="domain" description="Circularly permuted ATP-grasp type 2" evidence="2">
    <location>
        <begin position="78"/>
        <end position="454"/>
    </location>
</feature>
<sequence>MADLFEGYAAQATQAWDEVFEAPDTPRPLYASLYDALRPLSSSDLAARKAALDRAFRDAGITFNLFGEERPFPLDLVPRLLDNSEWDVIERGVTQRVRALEAFLTDIYGRAEVLADGIVPRRLVLSSAHFHRAAHGIDPPNGVRAHVSGIDLIRDEQGGFRVLEDNVRVPSGVSYVVENRRAMTRVFPELFATHRVRPVADYATHLLHALRAAAPPDVADPTVVVLTPGVYNPAYFEHALLARQMGVELVEGRDLTVRNNNVTMRTTEGDRPVHVVYRRIDDDWLDPLHFRPESVVGCAGLLNAARAGRVTIANAVGNGIADDKLMYTYVPDLIRYYLGEEPVLANVDTYRLEDPDQRDHVLGHLGELVLKPVDGSGGKGIVIGEQASAAELDALRLKIEADPRGWIAQRVVRLSTSPTLAGDRLGPRHVDLRPFAVNDGRRVWVLPGGLTRVALPRGSLVVNSSQGGGSKDTWVLASPESSRESISPRSRPPGNVPQVADGPDVGPFPSCDQQQQQQQQQREGRHQQPPEDAGQVPGRRQEPRSGLSEHGQPWPETIGDQARRLNGPAVC</sequence>
<dbReference type="InterPro" id="IPR025841">
    <property type="entry name" value="CP_ATPgrasp_2"/>
</dbReference>
<keyword evidence="4" id="KW-1185">Reference proteome</keyword>
<dbReference type="InterPro" id="IPR016450">
    <property type="entry name" value="UCP005522"/>
</dbReference>
<feature type="region of interest" description="Disordered" evidence="1">
    <location>
        <begin position="461"/>
        <end position="571"/>
    </location>
</feature>
<dbReference type="InterPro" id="IPR051680">
    <property type="entry name" value="ATP-dep_Glu-Cys_Ligase-2"/>
</dbReference>
<reference evidence="3 4" key="1">
    <citation type="submission" date="2014-12" db="EMBL/GenBank/DDBJ databases">
        <title>Frankia sp. BMG5.1 draft genome.</title>
        <authorList>
            <person name="Gtari M."/>
            <person name="Ghodhbane-Gtari F."/>
            <person name="Nouioui I."/>
            <person name="Ktari A."/>
            <person name="Hezbri K."/>
            <person name="Mimouni W."/>
            <person name="Sbissi I."/>
            <person name="Ayari A."/>
            <person name="Yamanaka T."/>
            <person name="Normand P."/>
            <person name="Tisa L.S."/>
            <person name="Boudabous A."/>
        </authorList>
    </citation>
    <scope>NUCLEOTIDE SEQUENCE [LARGE SCALE GENOMIC DNA]</scope>
    <source>
        <strain evidence="3 4">BMG5.1</strain>
    </source>
</reference>
<name>A0ABR5F5A6_9ACTN</name>
<dbReference type="SUPFAM" id="SSF56059">
    <property type="entry name" value="Glutathione synthetase ATP-binding domain-like"/>
    <property type="match status" value="1"/>
</dbReference>
<proteinExistence type="predicted"/>
<dbReference type="PANTHER" id="PTHR34595">
    <property type="entry name" value="BLR5612 PROTEIN"/>
    <property type="match status" value="1"/>
</dbReference>
<accession>A0ABR5F5A6</accession>
<dbReference type="Pfam" id="PF14403">
    <property type="entry name" value="CP_ATPgrasp_2"/>
    <property type="match status" value="1"/>
</dbReference>
<feature type="compositionally biased region" description="Low complexity" evidence="1">
    <location>
        <begin position="478"/>
        <end position="489"/>
    </location>
</feature>
<evidence type="ECO:0000313" key="4">
    <source>
        <dbReference type="Proteomes" id="UP000035425"/>
    </source>
</evidence>
<organism evidence="3 4">
    <name type="scientific">Protofrankia coriariae</name>
    <dbReference type="NCBI Taxonomy" id="1562887"/>
    <lineage>
        <taxon>Bacteria</taxon>
        <taxon>Bacillati</taxon>
        <taxon>Actinomycetota</taxon>
        <taxon>Actinomycetes</taxon>
        <taxon>Frankiales</taxon>
        <taxon>Frankiaceae</taxon>
        <taxon>Protofrankia</taxon>
    </lineage>
</organism>
<gene>
    <name evidence="3" type="ORF">FrCorBMG51_07600</name>
</gene>
<dbReference type="EMBL" id="JWIO01000009">
    <property type="protein sequence ID" value="KLL11905.1"/>
    <property type="molecule type" value="Genomic_DNA"/>
</dbReference>
<dbReference type="PIRSF" id="PIRSF005522">
    <property type="entry name" value="UCP005522"/>
    <property type="match status" value="1"/>
</dbReference>